<evidence type="ECO:0000256" key="7">
    <source>
        <dbReference type="ARBA" id="ARBA00023002"/>
    </source>
</evidence>
<keyword evidence="3" id="KW-0444">Lipid biosynthesis</keyword>
<keyword evidence="7" id="KW-0560">Oxidoreductase</keyword>
<dbReference type="AlphaFoldDB" id="A0A9W8JZP8"/>
<keyword evidence="9" id="KW-0496">Mitochondrion</keyword>
<evidence type="ECO:0000313" key="14">
    <source>
        <dbReference type="EMBL" id="KAJ3500870.1"/>
    </source>
</evidence>
<dbReference type="EMBL" id="JANKHO010001530">
    <property type="protein sequence ID" value="KAJ3500870.1"/>
    <property type="molecule type" value="Genomic_DNA"/>
</dbReference>
<keyword evidence="5" id="KW-0521">NADP</keyword>
<dbReference type="Pfam" id="PF08240">
    <property type="entry name" value="ADH_N"/>
    <property type="match status" value="1"/>
</dbReference>
<dbReference type="Gene3D" id="3.90.180.10">
    <property type="entry name" value="Medium-chain alcohol dehydrogenases, catalytic domain"/>
    <property type="match status" value="1"/>
</dbReference>
<dbReference type="SUPFAM" id="SSF50129">
    <property type="entry name" value="GroES-like"/>
    <property type="match status" value="1"/>
</dbReference>
<keyword evidence="10" id="KW-0275">Fatty acid biosynthesis</keyword>
<evidence type="ECO:0000256" key="4">
    <source>
        <dbReference type="ARBA" id="ARBA00022832"/>
    </source>
</evidence>
<sequence length="389" mass="42151">MFSLLRPLTSASASVRLFSTSSRVLGRAVVYAQNGDPAKVLSVLTYPSLPTPPPNSVDIRFLLSPINPADVNVIEGVYPTKPTKTDALTAYGKGAEEQPVFVGGNEGVARVSAVGEGVKDLKEGDWVVMLKQQAGTWATDRNVSVVDVAKVPDAHLLNEAQAATITVNPPTAYNMLNDFISLKPGDWVIQNGANSAVGQAVIQIAAAQGLKTINLIRDRPNLEELKKKLESLGATQVLTYDQLADKSVREKVKEWTGGKPIRLGLNCVGGAETTAMARLLGNGAHLVSYGGMAKQPLAIPTSLFIFKNLTCHGFWQSRWYSQKPLEEREKLMQALVDLMKENKLDTPAHEIVEVSAEDSDEEATKKVQGLFQAMSEGRYGKKVLLKIDE</sequence>
<dbReference type="InterPro" id="IPR013154">
    <property type="entry name" value="ADH-like_N"/>
</dbReference>
<dbReference type="CDD" id="cd08290">
    <property type="entry name" value="ETR"/>
    <property type="match status" value="1"/>
</dbReference>
<evidence type="ECO:0000256" key="8">
    <source>
        <dbReference type="ARBA" id="ARBA00023098"/>
    </source>
</evidence>
<dbReference type="EC" id="1.3.1.104" evidence="11"/>
<evidence type="ECO:0000313" key="15">
    <source>
        <dbReference type="Proteomes" id="UP001148786"/>
    </source>
</evidence>
<dbReference type="GO" id="GO:0141148">
    <property type="term" value="F:enoyl-[acyl-carrier-protein] reductase (NADPH) activity"/>
    <property type="evidence" value="ECO:0007669"/>
    <property type="project" value="UniProtKB-EC"/>
</dbReference>
<evidence type="ECO:0000256" key="3">
    <source>
        <dbReference type="ARBA" id="ARBA00022516"/>
    </source>
</evidence>
<dbReference type="Proteomes" id="UP001148786">
    <property type="component" value="Unassembled WGS sequence"/>
</dbReference>
<keyword evidence="6" id="KW-0809">Transit peptide</keyword>
<dbReference type="SUPFAM" id="SSF51735">
    <property type="entry name" value="NAD(P)-binding Rossmann-fold domains"/>
    <property type="match status" value="1"/>
</dbReference>
<evidence type="ECO:0000256" key="12">
    <source>
        <dbReference type="ARBA" id="ARBA00048843"/>
    </source>
</evidence>
<dbReference type="InterPro" id="IPR020843">
    <property type="entry name" value="ER"/>
</dbReference>
<evidence type="ECO:0000256" key="5">
    <source>
        <dbReference type="ARBA" id="ARBA00022857"/>
    </source>
</evidence>
<evidence type="ECO:0000256" key="9">
    <source>
        <dbReference type="ARBA" id="ARBA00023128"/>
    </source>
</evidence>
<feature type="domain" description="Enoyl reductase (ER)" evidence="13">
    <location>
        <begin position="39"/>
        <end position="384"/>
    </location>
</feature>
<comment type="similarity">
    <text evidence="2">Belongs to the zinc-containing alcohol dehydrogenase family. Quinone oxidoreductase subfamily.</text>
</comment>
<keyword evidence="4" id="KW-0276">Fatty acid metabolism</keyword>
<proteinExistence type="inferred from homology"/>
<evidence type="ECO:0000256" key="10">
    <source>
        <dbReference type="ARBA" id="ARBA00023160"/>
    </source>
</evidence>
<dbReference type="Pfam" id="PF00107">
    <property type="entry name" value="ADH_zinc_N"/>
    <property type="match status" value="1"/>
</dbReference>
<gene>
    <name evidence="14" type="ORF">NLJ89_g9599</name>
</gene>
<dbReference type="SMART" id="SM00829">
    <property type="entry name" value="PKS_ER"/>
    <property type="match status" value="1"/>
</dbReference>
<dbReference type="GO" id="GO:0005739">
    <property type="term" value="C:mitochondrion"/>
    <property type="evidence" value="ECO:0007669"/>
    <property type="project" value="UniProtKB-SubCell"/>
</dbReference>
<evidence type="ECO:0000256" key="1">
    <source>
        <dbReference type="ARBA" id="ARBA00004173"/>
    </source>
</evidence>
<evidence type="ECO:0000256" key="11">
    <source>
        <dbReference type="ARBA" id="ARBA00038963"/>
    </source>
</evidence>
<evidence type="ECO:0000256" key="2">
    <source>
        <dbReference type="ARBA" id="ARBA00010371"/>
    </source>
</evidence>
<organism evidence="14 15">
    <name type="scientific">Agrocybe chaxingu</name>
    <dbReference type="NCBI Taxonomy" id="84603"/>
    <lineage>
        <taxon>Eukaryota</taxon>
        <taxon>Fungi</taxon>
        <taxon>Dikarya</taxon>
        <taxon>Basidiomycota</taxon>
        <taxon>Agaricomycotina</taxon>
        <taxon>Agaricomycetes</taxon>
        <taxon>Agaricomycetidae</taxon>
        <taxon>Agaricales</taxon>
        <taxon>Agaricineae</taxon>
        <taxon>Strophariaceae</taxon>
        <taxon>Agrocybe</taxon>
    </lineage>
</organism>
<dbReference type="PANTHER" id="PTHR43981">
    <property type="entry name" value="ENOYL-[ACYL-CARRIER-PROTEIN] REDUCTASE, MITOCHONDRIAL"/>
    <property type="match status" value="1"/>
</dbReference>
<dbReference type="Gene3D" id="3.40.50.720">
    <property type="entry name" value="NAD(P)-binding Rossmann-like Domain"/>
    <property type="match status" value="1"/>
</dbReference>
<evidence type="ECO:0000259" key="13">
    <source>
        <dbReference type="SMART" id="SM00829"/>
    </source>
</evidence>
<dbReference type="PANTHER" id="PTHR43981:SF2">
    <property type="entry name" value="ENOYL-[ACYL-CARRIER-PROTEIN] REDUCTASE, MITOCHONDRIAL"/>
    <property type="match status" value="1"/>
</dbReference>
<dbReference type="InterPro" id="IPR036291">
    <property type="entry name" value="NAD(P)-bd_dom_sf"/>
</dbReference>
<protein>
    <recommendedName>
        <fullName evidence="11">enoyl-[acyl-carrier-protein] reductase</fullName>
        <ecNumber evidence="11">1.3.1.104</ecNumber>
    </recommendedName>
</protein>
<keyword evidence="8" id="KW-0443">Lipid metabolism</keyword>
<evidence type="ECO:0000256" key="6">
    <source>
        <dbReference type="ARBA" id="ARBA00022946"/>
    </source>
</evidence>
<accession>A0A9W8JZP8</accession>
<dbReference type="InterPro" id="IPR051034">
    <property type="entry name" value="Mito_Enoyl-ACP_Reductase"/>
</dbReference>
<comment type="subcellular location">
    <subcellularLocation>
        <location evidence="1">Mitochondrion</location>
    </subcellularLocation>
</comment>
<keyword evidence="15" id="KW-1185">Reference proteome</keyword>
<reference evidence="14" key="1">
    <citation type="submission" date="2022-07" db="EMBL/GenBank/DDBJ databases">
        <title>Genome Sequence of Agrocybe chaxingu.</title>
        <authorList>
            <person name="Buettner E."/>
        </authorList>
    </citation>
    <scope>NUCLEOTIDE SEQUENCE</scope>
    <source>
        <strain evidence="14">MP-N11</strain>
    </source>
</reference>
<dbReference type="GO" id="GO:0006633">
    <property type="term" value="P:fatty acid biosynthetic process"/>
    <property type="evidence" value="ECO:0007669"/>
    <property type="project" value="UniProtKB-KW"/>
</dbReference>
<comment type="caution">
    <text evidence="14">The sequence shown here is derived from an EMBL/GenBank/DDBJ whole genome shotgun (WGS) entry which is preliminary data.</text>
</comment>
<dbReference type="FunFam" id="3.40.50.720:FF:000112">
    <property type="entry name" value="Enoyl-[acyl-carrier-protein] reductase 1, mitochondrial"/>
    <property type="match status" value="1"/>
</dbReference>
<dbReference type="InterPro" id="IPR011032">
    <property type="entry name" value="GroES-like_sf"/>
</dbReference>
<dbReference type="InterPro" id="IPR013149">
    <property type="entry name" value="ADH-like_C"/>
</dbReference>
<dbReference type="OrthoDB" id="7482721at2759"/>
<comment type="catalytic activity">
    <reaction evidence="12">
        <text>a 2,3-saturated acyl-[ACP] + NADP(+) = a (2E)-enoyl-[ACP] + NADPH + H(+)</text>
        <dbReference type="Rhea" id="RHEA:22564"/>
        <dbReference type="Rhea" id="RHEA-COMP:9925"/>
        <dbReference type="Rhea" id="RHEA-COMP:9926"/>
        <dbReference type="ChEBI" id="CHEBI:15378"/>
        <dbReference type="ChEBI" id="CHEBI:57783"/>
        <dbReference type="ChEBI" id="CHEBI:58349"/>
        <dbReference type="ChEBI" id="CHEBI:78784"/>
        <dbReference type="ChEBI" id="CHEBI:78785"/>
        <dbReference type="EC" id="1.3.1.104"/>
    </reaction>
</comment>
<name>A0A9W8JZP8_9AGAR</name>